<dbReference type="EMBL" id="CP141261">
    <property type="protein sequence ID" value="WRL64570.1"/>
    <property type="molecule type" value="Genomic_DNA"/>
</dbReference>
<keyword evidence="2" id="KW-0472">Membrane</keyword>
<keyword evidence="2" id="KW-1133">Transmembrane helix</keyword>
<organism evidence="3 4">
    <name type="scientific">Blastococcus brunescens</name>
    <dbReference type="NCBI Taxonomy" id="1564165"/>
    <lineage>
        <taxon>Bacteria</taxon>
        <taxon>Bacillati</taxon>
        <taxon>Actinomycetota</taxon>
        <taxon>Actinomycetes</taxon>
        <taxon>Geodermatophilales</taxon>
        <taxon>Geodermatophilaceae</taxon>
        <taxon>Blastococcus</taxon>
    </lineage>
</organism>
<sequence length="84" mass="9007">MPVRRSLTRLLWWIGVPCLAVLAVIGGLGLRGPGLVAVGVAGLLAASIAVGLARDTPGRPTPRWRRPQSSRGRGRWRSCWRSPG</sequence>
<proteinExistence type="predicted"/>
<evidence type="ECO:0000256" key="1">
    <source>
        <dbReference type="SAM" id="MobiDB-lite"/>
    </source>
</evidence>
<keyword evidence="2" id="KW-0812">Transmembrane</keyword>
<protein>
    <submittedName>
        <fullName evidence="3">Uncharacterized protein</fullName>
    </submittedName>
</protein>
<keyword evidence="4" id="KW-1185">Reference proteome</keyword>
<evidence type="ECO:0000313" key="4">
    <source>
        <dbReference type="Proteomes" id="UP001324287"/>
    </source>
</evidence>
<gene>
    <name evidence="3" type="ORF">U6N30_01805</name>
</gene>
<feature type="transmembrane region" description="Helical" evidence="2">
    <location>
        <begin position="10"/>
        <end position="28"/>
    </location>
</feature>
<feature type="region of interest" description="Disordered" evidence="1">
    <location>
        <begin position="56"/>
        <end position="84"/>
    </location>
</feature>
<evidence type="ECO:0000313" key="3">
    <source>
        <dbReference type="EMBL" id="WRL64570.1"/>
    </source>
</evidence>
<feature type="compositionally biased region" description="Basic residues" evidence="1">
    <location>
        <begin position="62"/>
        <end position="78"/>
    </location>
</feature>
<accession>A0ABZ1B6D3</accession>
<evidence type="ECO:0000256" key="2">
    <source>
        <dbReference type="SAM" id="Phobius"/>
    </source>
</evidence>
<dbReference type="Proteomes" id="UP001324287">
    <property type="component" value="Chromosome"/>
</dbReference>
<dbReference type="RefSeq" id="WP_324275896.1">
    <property type="nucleotide sequence ID" value="NZ_CP141261.1"/>
</dbReference>
<reference evidence="3 4" key="1">
    <citation type="submission" date="2023-12" db="EMBL/GenBank/DDBJ databases">
        <title>Blastococcus brunescens sp. nov., an actonobacterium isolated from sandstone collected in sahara desert.</title>
        <authorList>
            <person name="Gtari M."/>
            <person name="Ghodhbane F."/>
        </authorList>
    </citation>
    <scope>NUCLEOTIDE SEQUENCE [LARGE SCALE GENOMIC DNA]</scope>
    <source>
        <strain evidence="3 4">BMG 8361</strain>
    </source>
</reference>
<name>A0ABZ1B6D3_9ACTN</name>
<feature type="transmembrane region" description="Helical" evidence="2">
    <location>
        <begin position="34"/>
        <end position="53"/>
    </location>
</feature>